<evidence type="ECO:0000313" key="5">
    <source>
        <dbReference type="Proteomes" id="UP000053961"/>
    </source>
</evidence>
<dbReference type="CDD" id="cd06219">
    <property type="entry name" value="DHOD_e_trans_like1"/>
    <property type="match status" value="1"/>
</dbReference>
<reference evidence="4" key="1">
    <citation type="journal article" date="2015" name="MBio">
        <title>Genome-resolved metagenomic analysis reveals roles for candidate phyla and other microbial community members in biogeochemical transformations in oil reservoirs.</title>
        <authorList>
            <person name="Hu P."/>
            <person name="Tom L."/>
            <person name="Singh A."/>
            <person name="Thomas B.C."/>
            <person name="Baker B.J."/>
            <person name="Piceno Y.M."/>
            <person name="Andersen G.L."/>
            <person name="Banfield J.F."/>
        </authorList>
    </citation>
    <scope>NUCLEOTIDE SEQUENCE [LARGE SCALE GENOMIC DNA]</scope>
    <source>
        <strain evidence="4">56_747</strain>
    </source>
</reference>
<feature type="binding site" evidence="1">
    <location>
        <position position="223"/>
    </location>
    <ligand>
        <name>[2Fe-2S] cluster</name>
        <dbReference type="ChEBI" id="CHEBI:190135"/>
    </ligand>
</feature>
<keyword evidence="1" id="KW-0411">Iron-sulfur</keyword>
<feature type="binding site" evidence="1">
    <location>
        <position position="238"/>
    </location>
    <ligand>
        <name>[2Fe-2S] cluster</name>
        <dbReference type="ChEBI" id="CHEBI:190135"/>
    </ligand>
</feature>
<feature type="binding site" evidence="1">
    <location>
        <position position="226"/>
    </location>
    <ligand>
        <name>[2Fe-2S] cluster</name>
        <dbReference type="ChEBI" id="CHEBI:190135"/>
    </ligand>
</feature>
<dbReference type="SUPFAM" id="SSF52343">
    <property type="entry name" value="Ferredoxin reductase-like, C-terminal NADP-linked domain"/>
    <property type="match status" value="1"/>
</dbReference>
<gene>
    <name evidence="3" type="ORF">XD72_0996</name>
    <name evidence="4" type="ORF">XE07_1554</name>
</gene>
<feature type="domain" description="Dihydroorotate dehydrogenase electron transfer subunit iron-sulphur cluster binding" evidence="2">
    <location>
        <begin position="214"/>
        <end position="249"/>
    </location>
</feature>
<comment type="cofactor">
    <cofactor evidence="1">
        <name>[2Fe-2S] cluster</name>
        <dbReference type="ChEBI" id="CHEBI:190135"/>
    </cofactor>
    <text evidence="1">Binds 1 [2Fe-2S] cluster per subunit.</text>
</comment>
<dbReference type="InterPro" id="IPR019480">
    <property type="entry name" value="Dihydroorotate_DH_Fe-S-bd"/>
</dbReference>
<dbReference type="NCBIfam" id="NF004862">
    <property type="entry name" value="PRK06222.1"/>
    <property type="match status" value="1"/>
</dbReference>
<dbReference type="Proteomes" id="UP000057043">
    <property type="component" value="Unassembled WGS sequence"/>
</dbReference>
<dbReference type="GO" id="GO:0006221">
    <property type="term" value="P:pyrimidine nucleotide biosynthetic process"/>
    <property type="evidence" value="ECO:0007669"/>
    <property type="project" value="InterPro"/>
</dbReference>
<dbReference type="AlphaFoldDB" id="A0A101IIW2"/>
<keyword evidence="1" id="KW-0001">2Fe-2S</keyword>
<name>A0A101IIW2_9EURY</name>
<dbReference type="GO" id="GO:0050660">
    <property type="term" value="F:flavin adenine dinucleotide binding"/>
    <property type="evidence" value="ECO:0007669"/>
    <property type="project" value="InterPro"/>
</dbReference>
<dbReference type="EMBL" id="LGHB01000025">
    <property type="protein sequence ID" value="KUK95833.1"/>
    <property type="molecule type" value="Genomic_DNA"/>
</dbReference>
<keyword evidence="1" id="KW-0408">Iron</keyword>
<sequence>MPHRITRKEDLNTMDYLIEVEAPMVAERFRPGNFTVLITVPQGERIPMSIQKAEDGKITMFIKRLGKTSIELDGFEVGDSLESVIGPLGNPPEIKRYGKVVFASDLVCGHAENYALCKALQKIDGNHVISIQTFPTKDDVYPTEELSEAVCDEYYLTTLDGSRGIKGHYNDLLRDLLYQEKVDIIFAGGDIPALRDLSKLTEPYDIPTIVTVRQIMIDATGMCGSCRVFIDGEMKLTCIDGPMFDAHKLDFKDIINRLSMFKKKEVEAMEYYKSKTGAR</sequence>
<evidence type="ECO:0000313" key="3">
    <source>
        <dbReference type="EMBL" id="KUK44624.1"/>
    </source>
</evidence>
<protein>
    <recommendedName>
        <fullName evidence="2">Dihydroorotate dehydrogenase electron transfer subunit iron-sulphur cluster binding domain-containing protein</fullName>
    </recommendedName>
</protein>
<dbReference type="PATRIC" id="fig|301375.6.peg.718"/>
<evidence type="ECO:0000259" key="2">
    <source>
        <dbReference type="Pfam" id="PF10418"/>
    </source>
</evidence>
<dbReference type="InterPro" id="IPR039261">
    <property type="entry name" value="FNR_nucleotide-bd"/>
</dbReference>
<evidence type="ECO:0000256" key="1">
    <source>
        <dbReference type="PIRSR" id="PIRSR006816-2"/>
    </source>
</evidence>
<dbReference type="InterPro" id="IPR050353">
    <property type="entry name" value="PyrK_electron_transfer"/>
</dbReference>
<proteinExistence type="predicted"/>
<dbReference type="PANTHER" id="PTHR43513">
    <property type="entry name" value="DIHYDROOROTATE DEHYDROGENASE B (NAD(+)), ELECTRON TRANSFER SUBUNIT"/>
    <property type="match status" value="1"/>
</dbReference>
<dbReference type="InterPro" id="IPR012165">
    <property type="entry name" value="Cyt_c3_hydrogenase_gsu"/>
</dbReference>
<accession>A0A101IIW2</accession>
<dbReference type="Proteomes" id="UP000053961">
    <property type="component" value="Unassembled WGS sequence"/>
</dbReference>
<keyword evidence="1" id="KW-0479">Metal-binding</keyword>
<dbReference type="GO" id="GO:0046872">
    <property type="term" value="F:metal ion binding"/>
    <property type="evidence" value="ECO:0007669"/>
    <property type="project" value="UniProtKB-KW"/>
</dbReference>
<evidence type="ECO:0000313" key="4">
    <source>
        <dbReference type="EMBL" id="KUK95833.1"/>
    </source>
</evidence>
<dbReference type="PIRSF" id="PIRSF006816">
    <property type="entry name" value="Cyc3_hyd_g"/>
    <property type="match status" value="1"/>
</dbReference>
<dbReference type="InterPro" id="IPR017938">
    <property type="entry name" value="Riboflavin_synthase-like_b-brl"/>
</dbReference>
<dbReference type="Gene3D" id="3.40.50.80">
    <property type="entry name" value="Nucleotide-binding domain of ferredoxin-NADP reductase (FNR) module"/>
    <property type="match status" value="1"/>
</dbReference>
<organism evidence="4 5">
    <name type="scientific">Methanothrix harundinacea</name>
    <dbReference type="NCBI Taxonomy" id="301375"/>
    <lineage>
        <taxon>Archaea</taxon>
        <taxon>Methanobacteriati</taxon>
        <taxon>Methanobacteriota</taxon>
        <taxon>Stenosarchaea group</taxon>
        <taxon>Methanomicrobia</taxon>
        <taxon>Methanotrichales</taxon>
        <taxon>Methanotrichaceae</taxon>
        <taxon>Methanothrix</taxon>
    </lineage>
</organism>
<dbReference type="Pfam" id="PF10418">
    <property type="entry name" value="DHODB_Fe-S_bind"/>
    <property type="match status" value="1"/>
</dbReference>
<dbReference type="PANTHER" id="PTHR43513:SF3">
    <property type="entry name" value="DIHYDROOROTATE DEHYDROGENASE B (NAD(+)), ELECTRON TRANSFER SUBUNIT-RELATED"/>
    <property type="match status" value="1"/>
</dbReference>
<comment type="caution">
    <text evidence="4">The sequence shown here is derived from an EMBL/GenBank/DDBJ whole genome shotgun (WGS) entry which is preliminary data.</text>
</comment>
<reference evidence="5 6" key="2">
    <citation type="journal article" date="2015" name="MBio">
        <title>Genome-Resolved Metagenomic Analysis Reveals Roles for Candidate Phyla and Other Microbial Community Members in Biogeochemical Transformations in Oil Reservoirs.</title>
        <authorList>
            <person name="Hu P."/>
            <person name="Tom L."/>
            <person name="Singh A."/>
            <person name="Thomas B.C."/>
            <person name="Baker B.J."/>
            <person name="Piceno Y.M."/>
            <person name="Andersen G.L."/>
            <person name="Banfield J.F."/>
        </authorList>
    </citation>
    <scope>NUCLEOTIDE SEQUENCE [LARGE SCALE GENOMIC DNA]</scope>
    <source>
        <strain evidence="3">57_489</strain>
    </source>
</reference>
<dbReference type="SUPFAM" id="SSF63380">
    <property type="entry name" value="Riboflavin synthase domain-like"/>
    <property type="match status" value="1"/>
</dbReference>
<dbReference type="GO" id="GO:0051537">
    <property type="term" value="F:2 iron, 2 sulfur cluster binding"/>
    <property type="evidence" value="ECO:0007669"/>
    <property type="project" value="UniProtKB-KW"/>
</dbReference>
<dbReference type="EMBL" id="LGFT01000020">
    <property type="protein sequence ID" value="KUK44624.1"/>
    <property type="molecule type" value="Genomic_DNA"/>
</dbReference>
<evidence type="ECO:0000313" key="6">
    <source>
        <dbReference type="Proteomes" id="UP000057043"/>
    </source>
</evidence>
<dbReference type="Gene3D" id="2.40.30.10">
    <property type="entry name" value="Translation factors"/>
    <property type="match status" value="1"/>
</dbReference>